<gene>
    <name evidence="1" type="ORF">DRB17_13775</name>
</gene>
<comment type="caution">
    <text evidence="1">The sequence shown here is derived from an EMBL/GenBank/DDBJ whole genome shotgun (WGS) entry which is preliminary data.</text>
</comment>
<protein>
    <submittedName>
        <fullName evidence="1">Uncharacterized protein</fullName>
    </submittedName>
</protein>
<dbReference type="RefSeq" id="WP_114582797.1">
    <property type="nucleotide sequence ID" value="NZ_QPMH01000013.1"/>
</dbReference>
<accession>A0A369TAC8</accession>
<dbReference type="EMBL" id="QPMH01000013">
    <property type="protein sequence ID" value="RDD61335.1"/>
    <property type="molecule type" value="Genomic_DNA"/>
</dbReference>
<proteinExistence type="predicted"/>
<reference evidence="1 2" key="1">
    <citation type="submission" date="2018-07" db="EMBL/GenBank/DDBJ databases">
        <title>Venubactetium sediminum gen. nov., sp. nov., isolated from a marine solar saltern.</title>
        <authorList>
            <person name="Wang S."/>
        </authorList>
    </citation>
    <scope>NUCLEOTIDE SEQUENCE [LARGE SCALE GENOMIC DNA]</scope>
    <source>
        <strain evidence="1 2">WD2A32</strain>
    </source>
</reference>
<sequence>MRFIGEGSGECVTVAAMAETVDKDAPSSASAVEVLSQTAMPVEVGDVELDEQGFVRQRTNDQPIRFDFVYRGITFHAELPVDCEDGLLTLRAVVGVIPYSAENAVGRRAAWTILAHARLARGQLWWDDHMRVHMELRAVPARPRTPVNVVATVVSLLMDALPYLDLLNVALRRPRRPHRPG</sequence>
<dbReference type="AlphaFoldDB" id="A0A369TAC8"/>
<name>A0A369TAC8_9PROT</name>
<evidence type="ECO:0000313" key="2">
    <source>
        <dbReference type="Proteomes" id="UP000253941"/>
    </source>
</evidence>
<keyword evidence="2" id="KW-1185">Reference proteome</keyword>
<organism evidence="1 2">
    <name type="scientific">Ferruginivarius sediminum</name>
    <dbReference type="NCBI Taxonomy" id="2661937"/>
    <lineage>
        <taxon>Bacteria</taxon>
        <taxon>Pseudomonadati</taxon>
        <taxon>Pseudomonadota</taxon>
        <taxon>Alphaproteobacteria</taxon>
        <taxon>Rhodospirillales</taxon>
        <taxon>Rhodospirillaceae</taxon>
        <taxon>Ferruginivarius</taxon>
    </lineage>
</organism>
<evidence type="ECO:0000313" key="1">
    <source>
        <dbReference type="EMBL" id="RDD61335.1"/>
    </source>
</evidence>
<dbReference type="Proteomes" id="UP000253941">
    <property type="component" value="Unassembled WGS sequence"/>
</dbReference>